<comment type="similarity">
    <text evidence="1">Belongs to the DegT/DnrJ/EryC1 family.</text>
</comment>
<dbReference type="GO" id="GO:0000271">
    <property type="term" value="P:polysaccharide biosynthetic process"/>
    <property type="evidence" value="ECO:0007669"/>
    <property type="project" value="TreeGrafter"/>
</dbReference>
<feature type="region of interest" description="Disordered" evidence="2">
    <location>
        <begin position="24"/>
        <end position="236"/>
    </location>
</feature>
<feature type="compositionally biased region" description="Basic and acidic residues" evidence="2">
    <location>
        <begin position="313"/>
        <end position="325"/>
    </location>
</feature>
<dbReference type="GO" id="GO:0008483">
    <property type="term" value="F:transaminase activity"/>
    <property type="evidence" value="ECO:0007669"/>
    <property type="project" value="UniProtKB-KW"/>
</dbReference>
<feature type="compositionally biased region" description="Basic residues" evidence="2">
    <location>
        <begin position="331"/>
        <end position="342"/>
    </location>
</feature>
<evidence type="ECO:0000256" key="2">
    <source>
        <dbReference type="SAM" id="MobiDB-lite"/>
    </source>
</evidence>
<evidence type="ECO:0000313" key="3">
    <source>
        <dbReference type="EMBL" id="AFN57694.1"/>
    </source>
</evidence>
<dbReference type="SUPFAM" id="SSF53383">
    <property type="entry name" value="PLP-dependent transferases"/>
    <property type="match status" value="1"/>
</dbReference>
<feature type="compositionally biased region" description="Basic and acidic residues" evidence="2">
    <location>
        <begin position="66"/>
        <end position="85"/>
    </location>
</feature>
<dbReference type="Gene3D" id="3.90.1150.10">
    <property type="entry name" value="Aspartate Aminotransferase, domain 1"/>
    <property type="match status" value="1"/>
</dbReference>
<feature type="compositionally biased region" description="Basic and acidic residues" evidence="2">
    <location>
        <begin position="182"/>
        <end position="208"/>
    </location>
</feature>
<sequence>MGLRGRAGRGRTLRVAQGVRESVGGGVRGVRLPGGEAQRGGLRRHGRQLGARHEDVFAARMAHRTGSGDRARNGRGARTQDRESEPGAPDVATGDAPRPQARRARTDLDGPRRAPGRRVADVSCPQGRQGPRMPRSPRRVDFRLRRAARRIQSARRTRAHAEGDGRADADDAERSRVRRRRGSDDRERPAREGGEGDGERQAGPDGTHRGRRIQVHPFARDAEDVHRLGPEVPSVADGRVLDGRKRRDAHGRACGGHEQRRQAHRDTGPLRRAFFRKGDVHGVGHEGGQDRHERRPVRVQLLQQLPHRLRSHLDGGEAALRREPSRGLLGRGRKRLPHHPPRGARERGDERRRRDRLCDEVFGIPPARRRARRRVVRRRRDTLQALFRRGRVAEDGRLLVSVLRRDGEGLPARDRARSPAQLRARGKRRAEDRRRKRGRGEDAGRTREAPLRSARKLEGGRDCGSEVRVAGRHRDARLVGPRRRRVPRGMDQKGRAQVKKARRIFLSPPWTGEEERRAVESAFDSGFVAPCGPFVDGFESALAKLAGRRYAVAVSSGTAAIDLVMEHLGVDSSWTVVAPTLTFIATVGPACHRGAKLVFVDSDATGNVDAARLEEALSRRRGRTLVMSVDLYGRCADYDAIASVCRRHGAVFVSDSAEAVGATRAGRPAGSAGLAAIYSFNGNKIVTTSGGGAVVTDSKRLADHVRKLSSQSRENRPWYEHREVGYDYRMSNILAALGLAQLGKLPAILARRREISEFYGGFFGAESGVEMLPPVPGENHWLSVALFRSRRGRDAALSRFAAADVEARPVWKPMHLQPVFRGAETHGGEVAEDLFARGLCLPSGTGMTARDMERIGEVLRG</sequence>
<organism evidence="3">
    <name type="scientific">uncultured bacterium r_03</name>
    <dbReference type="NCBI Taxonomy" id="1132278"/>
    <lineage>
        <taxon>Bacteria</taxon>
        <taxon>environmental samples</taxon>
    </lineage>
</organism>
<feature type="compositionally biased region" description="Basic and acidic residues" evidence="2">
    <location>
        <begin position="159"/>
        <end position="175"/>
    </location>
</feature>
<feature type="compositionally biased region" description="Basic and acidic residues" evidence="2">
    <location>
        <begin position="343"/>
        <end position="352"/>
    </location>
</feature>
<keyword evidence="1" id="KW-0663">Pyridoxal phosphate</keyword>
<feature type="region of interest" description="Disordered" evidence="2">
    <location>
        <begin position="410"/>
        <end position="466"/>
    </location>
</feature>
<feature type="compositionally biased region" description="Basic and acidic residues" evidence="2">
    <location>
        <begin position="218"/>
        <end position="229"/>
    </location>
</feature>
<dbReference type="InterPro" id="IPR015422">
    <property type="entry name" value="PyrdxlP-dep_Trfase_small"/>
</dbReference>
<dbReference type="AlphaFoldDB" id="I6YTE5"/>
<dbReference type="InterPro" id="IPR015424">
    <property type="entry name" value="PyrdxlP-dep_Trfase"/>
</dbReference>
<feature type="compositionally biased region" description="Basic and acidic residues" evidence="2">
    <location>
        <begin position="429"/>
        <end position="465"/>
    </location>
</feature>
<dbReference type="PANTHER" id="PTHR30244">
    <property type="entry name" value="TRANSAMINASE"/>
    <property type="match status" value="1"/>
</dbReference>
<protein>
    <submittedName>
        <fullName evidence="3">Aminotransferase</fullName>
    </submittedName>
</protein>
<feature type="compositionally biased region" description="Basic and acidic residues" evidence="2">
    <location>
        <begin position="255"/>
        <end position="265"/>
    </location>
</feature>
<dbReference type="PANTHER" id="PTHR30244:SF34">
    <property type="entry name" value="DTDP-4-AMINO-4,6-DIDEOXYGALACTOSE TRANSAMINASE"/>
    <property type="match status" value="1"/>
</dbReference>
<dbReference type="Gene3D" id="3.40.640.10">
    <property type="entry name" value="Type I PLP-dependent aspartate aminotransferase-like (Major domain)"/>
    <property type="match status" value="1"/>
</dbReference>
<accession>I6YTE5</accession>
<name>I6YTE5_9BACT</name>
<dbReference type="Pfam" id="PF01041">
    <property type="entry name" value="DegT_DnrJ_EryC1"/>
    <property type="match status" value="1"/>
</dbReference>
<feature type="region of interest" description="Disordered" evidence="2">
    <location>
        <begin position="246"/>
        <end position="265"/>
    </location>
</feature>
<dbReference type="InterPro" id="IPR000653">
    <property type="entry name" value="DegT/StrS_aminotransferase"/>
</dbReference>
<keyword evidence="3" id="KW-0808">Transferase</keyword>
<evidence type="ECO:0000256" key="1">
    <source>
        <dbReference type="RuleBase" id="RU004508"/>
    </source>
</evidence>
<dbReference type="GO" id="GO:0030170">
    <property type="term" value="F:pyridoxal phosphate binding"/>
    <property type="evidence" value="ECO:0007669"/>
    <property type="project" value="TreeGrafter"/>
</dbReference>
<feature type="compositionally biased region" description="Basic residues" evidence="2">
    <location>
        <begin position="145"/>
        <end position="158"/>
    </location>
</feature>
<reference evidence="3" key="1">
    <citation type="journal article" date="2012" name="PLoS ONE">
        <title>Functional metagenomics unveils a multifunctional glycosyl hydrolase from the family 43 catalysing the breakdown of plant polymers in the calf rumen.</title>
        <authorList>
            <person name="Ferrer M."/>
            <person name="Ghazi A."/>
            <person name="Beloqui A."/>
            <person name="Vieites J.M."/>
            <person name="Lopez-Cortes N."/>
            <person name="Marin-Navarro J."/>
            <person name="Nechitaylo T.Y."/>
            <person name="Guazzaroni M.E."/>
            <person name="Polaina J."/>
            <person name="Waliczek A."/>
            <person name="Chernikova T.N."/>
            <person name="Reva O.N."/>
            <person name="Golyshina O.V."/>
            <person name="Golyshin P.N."/>
        </authorList>
    </citation>
    <scope>NUCLEOTIDE SEQUENCE</scope>
</reference>
<dbReference type="EMBL" id="JQ303339">
    <property type="protein sequence ID" value="AFN57694.1"/>
    <property type="molecule type" value="Genomic_DNA"/>
</dbReference>
<keyword evidence="3" id="KW-0032">Aminotransferase</keyword>
<feature type="region of interest" description="Disordered" evidence="2">
    <location>
        <begin position="313"/>
        <end position="352"/>
    </location>
</feature>
<proteinExistence type="inferred from homology"/>
<dbReference type="InterPro" id="IPR015421">
    <property type="entry name" value="PyrdxlP-dep_Trfase_major"/>
</dbReference>
<dbReference type="CDD" id="cd00616">
    <property type="entry name" value="AHBA_syn"/>
    <property type="match status" value="1"/>
</dbReference>